<protein>
    <submittedName>
        <fullName evidence="2">Uncharacterized protein</fullName>
    </submittedName>
</protein>
<dbReference type="Pfam" id="PF05125">
    <property type="entry name" value="Phage_cap_P2"/>
    <property type="match status" value="1"/>
</dbReference>
<comment type="caution">
    <text evidence="2">The sequence shown here is derived from an EMBL/GenBank/DDBJ whole genome shotgun (WGS) entry which is preliminary data.</text>
</comment>
<organism evidence="2">
    <name type="scientific">Cupriavidus taiwanensis</name>
    <dbReference type="NCBI Taxonomy" id="164546"/>
    <lineage>
        <taxon>Bacteria</taxon>
        <taxon>Pseudomonadati</taxon>
        <taxon>Pseudomonadota</taxon>
        <taxon>Betaproteobacteria</taxon>
        <taxon>Burkholderiales</taxon>
        <taxon>Burkholderiaceae</taxon>
        <taxon>Cupriavidus</taxon>
    </lineage>
</organism>
<accession>A0A375DZ62</accession>
<name>A0A375DZ62_9BURK</name>
<feature type="compositionally biased region" description="Polar residues" evidence="1">
    <location>
        <begin position="17"/>
        <end position="28"/>
    </location>
</feature>
<dbReference type="Proteomes" id="UP000256952">
    <property type="component" value="Chromosome CBM2613_a"/>
</dbReference>
<sequence length="164" mass="18160">MTEQEGDKVGLGVSGPVASTTDTSAQDRQTSDIAALDDRGYRCEQTNSDTHITYRMLDAWAKFPDFQTRIRDAILRRQALDRIMIGFNGLSRAATSNRAAKACELAEAHQRRHFLKPWRERLAMLLQLPLHEVGALAAFPSSRSWSGAELEAAMGLTRDIAGSK</sequence>
<dbReference type="EMBL" id="OFTH01000003">
    <property type="protein sequence ID" value="SOZ51915.1"/>
    <property type="molecule type" value="Genomic_DNA"/>
</dbReference>
<proteinExistence type="predicted"/>
<reference evidence="2" key="1">
    <citation type="submission" date="2018-01" db="EMBL/GenBank/DDBJ databases">
        <authorList>
            <person name="Clerissi C."/>
        </authorList>
    </citation>
    <scope>NUCLEOTIDE SEQUENCE</scope>
    <source>
        <strain evidence="2">Cupriavidus taiwanensis STM 8556</strain>
    </source>
</reference>
<evidence type="ECO:0000256" key="1">
    <source>
        <dbReference type="SAM" id="MobiDB-lite"/>
    </source>
</evidence>
<feature type="region of interest" description="Disordered" evidence="1">
    <location>
        <begin position="1"/>
        <end position="28"/>
    </location>
</feature>
<evidence type="ECO:0000313" key="2">
    <source>
        <dbReference type="EMBL" id="SOZ51915.1"/>
    </source>
</evidence>
<gene>
    <name evidence="2" type="ORF">CBM2613_A110107</name>
</gene>
<dbReference type="InterPro" id="IPR006441">
    <property type="entry name" value="Phage_P2_GpN"/>
</dbReference>
<dbReference type="AlphaFoldDB" id="A0A375DZ62"/>